<proteinExistence type="predicted"/>
<name>A0A0F8XD88_9ZZZZ</name>
<organism evidence="1">
    <name type="scientific">marine sediment metagenome</name>
    <dbReference type="NCBI Taxonomy" id="412755"/>
    <lineage>
        <taxon>unclassified sequences</taxon>
        <taxon>metagenomes</taxon>
        <taxon>ecological metagenomes</taxon>
    </lineage>
</organism>
<dbReference type="EMBL" id="LAZR01059907">
    <property type="protein sequence ID" value="KKK66803.1"/>
    <property type="molecule type" value="Genomic_DNA"/>
</dbReference>
<accession>A0A0F8XD88</accession>
<dbReference type="AlphaFoldDB" id="A0A0F8XD88"/>
<reference evidence="1" key="1">
    <citation type="journal article" date="2015" name="Nature">
        <title>Complex archaea that bridge the gap between prokaryotes and eukaryotes.</title>
        <authorList>
            <person name="Spang A."/>
            <person name="Saw J.H."/>
            <person name="Jorgensen S.L."/>
            <person name="Zaremba-Niedzwiedzka K."/>
            <person name="Martijn J."/>
            <person name="Lind A.E."/>
            <person name="van Eijk R."/>
            <person name="Schleper C."/>
            <person name="Guy L."/>
            <person name="Ettema T.J."/>
        </authorList>
    </citation>
    <scope>NUCLEOTIDE SEQUENCE</scope>
</reference>
<evidence type="ECO:0000313" key="1">
    <source>
        <dbReference type="EMBL" id="KKK66803.1"/>
    </source>
</evidence>
<gene>
    <name evidence="1" type="ORF">LCGC14_2960410</name>
</gene>
<sequence length="55" mass="6223">MTGPVLTQHLAWCAAEDVGNRSMRRGGRASWSVDDYNAAVREYNRLWFPDAEPTP</sequence>
<comment type="caution">
    <text evidence="1">The sequence shown here is derived from an EMBL/GenBank/DDBJ whole genome shotgun (WGS) entry which is preliminary data.</text>
</comment>
<protein>
    <submittedName>
        <fullName evidence="1">Uncharacterized protein</fullName>
    </submittedName>
</protein>